<sequence>MYVSSTLSALLCTPLALKSFMIHKISGYVAWLNKQAQNKVKQAESLISQNQQTATIAQDKLDELEVKQKLLQKQADALDHKQKLDIKFNSIKTDLLFLYKQQERDRHICTNKLIEEFTQFTTKTSELEADYILLFSNLTSKIIRDVSITDNDIHQVEKLTVDVQKFMDDYISFRLNVKLFNGEN</sequence>
<proteinExistence type="predicted"/>
<evidence type="ECO:0000313" key="2">
    <source>
        <dbReference type="EMBL" id="EJR24445.1"/>
    </source>
</evidence>
<protein>
    <submittedName>
        <fullName evidence="2">Uncharacterized protein</fullName>
    </submittedName>
</protein>
<organism evidence="2 3">
    <name type="scientific">Bacillus cereus VD048</name>
    <dbReference type="NCBI Taxonomy" id="1053226"/>
    <lineage>
        <taxon>Bacteria</taxon>
        <taxon>Bacillati</taxon>
        <taxon>Bacillota</taxon>
        <taxon>Bacilli</taxon>
        <taxon>Bacillales</taxon>
        <taxon>Bacillaceae</taxon>
        <taxon>Bacillus</taxon>
        <taxon>Bacillus cereus group</taxon>
    </lineage>
</organism>
<name>J8HEY9_BACCE</name>
<dbReference type="Proteomes" id="UP000006960">
    <property type="component" value="Unassembled WGS sequence"/>
</dbReference>
<reference evidence="2 3" key="1">
    <citation type="submission" date="2012-04" db="EMBL/GenBank/DDBJ databases">
        <title>The Genome Sequence of Bacillus cereus VD048.</title>
        <authorList>
            <consortium name="The Broad Institute Genome Sequencing Platform"/>
            <consortium name="The Broad Institute Genome Sequencing Center for Infectious Disease"/>
            <person name="Feldgarden M."/>
            <person name="Van der Auwera G.A."/>
            <person name="Mahillon J."/>
            <person name="Duprez V."/>
            <person name="Timmery S."/>
            <person name="Mattelet C."/>
            <person name="Dierick K."/>
            <person name="Sun M."/>
            <person name="Yu Z."/>
            <person name="Zhu L."/>
            <person name="Hu X."/>
            <person name="Shank E.B."/>
            <person name="Swiecicka I."/>
            <person name="Hansen B.M."/>
            <person name="Andrup L."/>
            <person name="Young S.K."/>
            <person name="Zeng Q."/>
            <person name="Gargeya S."/>
            <person name="Fitzgerald M."/>
            <person name="Haas B."/>
            <person name="Abouelleil A."/>
            <person name="Alvarado L."/>
            <person name="Arachchi H.M."/>
            <person name="Berlin A."/>
            <person name="Chapman S.B."/>
            <person name="Goldberg J."/>
            <person name="Griggs A."/>
            <person name="Gujja S."/>
            <person name="Hansen M."/>
            <person name="Howarth C."/>
            <person name="Imamovic A."/>
            <person name="Larimer J."/>
            <person name="McCowen C."/>
            <person name="Montmayeur A."/>
            <person name="Murphy C."/>
            <person name="Neiman D."/>
            <person name="Pearson M."/>
            <person name="Priest M."/>
            <person name="Roberts A."/>
            <person name="Saif S."/>
            <person name="Shea T."/>
            <person name="Sisk P."/>
            <person name="Sykes S."/>
            <person name="Wortman J."/>
            <person name="Nusbaum C."/>
            <person name="Birren B."/>
        </authorList>
    </citation>
    <scope>NUCLEOTIDE SEQUENCE [LARGE SCALE GENOMIC DNA]</scope>
    <source>
        <strain evidence="2 3">VD048</strain>
    </source>
</reference>
<comment type="caution">
    <text evidence="2">The sequence shown here is derived from an EMBL/GenBank/DDBJ whole genome shotgun (WGS) entry which is preliminary data.</text>
</comment>
<dbReference type="PATRIC" id="fig|1053226.3.peg.6120"/>
<keyword evidence="1" id="KW-0175">Coiled coil</keyword>
<dbReference type="HOGENOM" id="CLU_104067_0_0_9"/>
<feature type="coiled-coil region" evidence="1">
    <location>
        <begin position="33"/>
        <end position="81"/>
    </location>
</feature>
<dbReference type="EMBL" id="AHEU01000061">
    <property type="protein sequence ID" value="EJR24445.1"/>
    <property type="molecule type" value="Genomic_DNA"/>
</dbReference>
<dbReference type="AlphaFoldDB" id="J8HEY9"/>
<gene>
    <name evidence="2" type="ORF">IIG_06013</name>
</gene>
<evidence type="ECO:0000313" key="3">
    <source>
        <dbReference type="Proteomes" id="UP000006960"/>
    </source>
</evidence>
<evidence type="ECO:0000256" key="1">
    <source>
        <dbReference type="SAM" id="Coils"/>
    </source>
</evidence>
<accession>J8HEY9</accession>